<proteinExistence type="predicted"/>
<dbReference type="AlphaFoldDB" id="A0A9D4DVA7"/>
<comment type="caution">
    <text evidence="1">The sequence shown here is derived from an EMBL/GenBank/DDBJ whole genome shotgun (WGS) entry which is preliminary data.</text>
</comment>
<reference evidence="1" key="2">
    <citation type="submission" date="2020-11" db="EMBL/GenBank/DDBJ databases">
        <authorList>
            <person name="McCartney M.A."/>
            <person name="Auch B."/>
            <person name="Kono T."/>
            <person name="Mallez S."/>
            <person name="Becker A."/>
            <person name="Gohl D.M."/>
            <person name="Silverstein K.A.T."/>
            <person name="Koren S."/>
            <person name="Bechman K.B."/>
            <person name="Herman A."/>
            <person name="Abrahante J.E."/>
            <person name="Garbe J."/>
        </authorList>
    </citation>
    <scope>NUCLEOTIDE SEQUENCE</scope>
    <source>
        <strain evidence="1">Duluth1</strain>
        <tissue evidence="1">Whole animal</tissue>
    </source>
</reference>
<name>A0A9D4DVA7_DREPO</name>
<evidence type="ECO:0000313" key="1">
    <source>
        <dbReference type="EMBL" id="KAH3755280.1"/>
    </source>
</evidence>
<evidence type="ECO:0000313" key="2">
    <source>
        <dbReference type="Proteomes" id="UP000828390"/>
    </source>
</evidence>
<organism evidence="1 2">
    <name type="scientific">Dreissena polymorpha</name>
    <name type="common">Zebra mussel</name>
    <name type="synonym">Mytilus polymorpha</name>
    <dbReference type="NCBI Taxonomy" id="45954"/>
    <lineage>
        <taxon>Eukaryota</taxon>
        <taxon>Metazoa</taxon>
        <taxon>Spiralia</taxon>
        <taxon>Lophotrochozoa</taxon>
        <taxon>Mollusca</taxon>
        <taxon>Bivalvia</taxon>
        <taxon>Autobranchia</taxon>
        <taxon>Heteroconchia</taxon>
        <taxon>Euheterodonta</taxon>
        <taxon>Imparidentia</taxon>
        <taxon>Neoheterodontei</taxon>
        <taxon>Myida</taxon>
        <taxon>Dreissenoidea</taxon>
        <taxon>Dreissenidae</taxon>
        <taxon>Dreissena</taxon>
    </lineage>
</organism>
<accession>A0A9D4DVA7</accession>
<dbReference type="EMBL" id="JAIWYP010000010">
    <property type="protein sequence ID" value="KAH3755280.1"/>
    <property type="molecule type" value="Genomic_DNA"/>
</dbReference>
<sequence length="75" mass="8758">MLGSELGGGTLEKIFNCSEINEKLLLHERELAWRDRLLQVMERFNIDDELGASHSRNIQERLVAHLFSIDWQFTS</sequence>
<dbReference type="Proteomes" id="UP000828390">
    <property type="component" value="Unassembled WGS sequence"/>
</dbReference>
<keyword evidence="2" id="KW-1185">Reference proteome</keyword>
<reference evidence="1" key="1">
    <citation type="journal article" date="2019" name="bioRxiv">
        <title>The Genome of the Zebra Mussel, Dreissena polymorpha: A Resource for Invasive Species Research.</title>
        <authorList>
            <person name="McCartney M.A."/>
            <person name="Auch B."/>
            <person name="Kono T."/>
            <person name="Mallez S."/>
            <person name="Zhang Y."/>
            <person name="Obille A."/>
            <person name="Becker A."/>
            <person name="Abrahante J.E."/>
            <person name="Garbe J."/>
            <person name="Badalamenti J.P."/>
            <person name="Herman A."/>
            <person name="Mangelson H."/>
            <person name="Liachko I."/>
            <person name="Sullivan S."/>
            <person name="Sone E.D."/>
            <person name="Koren S."/>
            <person name="Silverstein K.A.T."/>
            <person name="Beckman K.B."/>
            <person name="Gohl D.M."/>
        </authorList>
    </citation>
    <scope>NUCLEOTIDE SEQUENCE</scope>
    <source>
        <strain evidence="1">Duluth1</strain>
        <tissue evidence="1">Whole animal</tissue>
    </source>
</reference>
<gene>
    <name evidence="1" type="ORF">DPMN_189971</name>
</gene>
<protein>
    <submittedName>
        <fullName evidence="1">Uncharacterized protein</fullName>
    </submittedName>
</protein>